<evidence type="ECO:0000313" key="3">
    <source>
        <dbReference type="Proteomes" id="UP001269400"/>
    </source>
</evidence>
<dbReference type="AlphaFoldDB" id="A0AAX6NCI8"/>
<feature type="compositionally biased region" description="Basic and acidic residues" evidence="1">
    <location>
        <begin position="267"/>
        <end position="279"/>
    </location>
</feature>
<organism evidence="2 3">
    <name type="scientific">Priestia aryabhattai</name>
    <name type="common">Bacillus aryabhattai</name>
    <dbReference type="NCBI Taxonomy" id="412384"/>
    <lineage>
        <taxon>Bacteria</taxon>
        <taxon>Bacillati</taxon>
        <taxon>Bacillota</taxon>
        <taxon>Bacilli</taxon>
        <taxon>Bacillales</taxon>
        <taxon>Bacillaceae</taxon>
        <taxon>Priestia</taxon>
    </lineage>
</organism>
<evidence type="ECO:0000313" key="2">
    <source>
        <dbReference type="EMBL" id="MDU9693446.1"/>
    </source>
</evidence>
<protein>
    <submittedName>
        <fullName evidence="2">Uncharacterized protein</fullName>
    </submittedName>
</protein>
<dbReference type="RefSeq" id="WP_316910673.1">
    <property type="nucleotide sequence ID" value="NZ_JAPTGD010000002.1"/>
</dbReference>
<gene>
    <name evidence="2" type="ORF">O0Q50_19925</name>
</gene>
<feature type="region of interest" description="Disordered" evidence="1">
    <location>
        <begin position="255"/>
        <end position="289"/>
    </location>
</feature>
<sequence>MQGYIGLVRYSCGTIHSFNLDKGLKSLCKKKFGIQEKITWGDPSEVTCTKCQEILYKKYEAELNLNDQQYSFDYTKEETSNHSIASFNDSMLEVAAADDEIQLTAGEEIAEENTSFTTIEPVGTEVSTKDISISSNIEENTSEVQNFDNLELTKTEETQDEQVHEGNVPFVVVESEELVASNEPDNIYAESETDNSVDEVEHLTTNEANKNTSYVGGTPEIDGSYTFQSTTVEEMHKEISEETTSSAETALVNNTIANDTNNNDSLNAEKDNSEDNSKDDSEDISDNTKVNIGHLDNLDRLDRLDELNTKDDASEPVIILI</sequence>
<dbReference type="EMBL" id="JAPTGD010000002">
    <property type="protein sequence ID" value="MDU9693446.1"/>
    <property type="molecule type" value="Genomic_DNA"/>
</dbReference>
<evidence type="ECO:0000256" key="1">
    <source>
        <dbReference type="SAM" id="MobiDB-lite"/>
    </source>
</evidence>
<dbReference type="Proteomes" id="UP001269400">
    <property type="component" value="Unassembled WGS sequence"/>
</dbReference>
<proteinExistence type="predicted"/>
<feature type="compositionally biased region" description="Low complexity" evidence="1">
    <location>
        <begin position="255"/>
        <end position="264"/>
    </location>
</feature>
<name>A0AAX6NCI8_PRIAR</name>
<accession>A0AAX6NCI8</accession>
<comment type="caution">
    <text evidence="2">The sequence shown here is derived from an EMBL/GenBank/DDBJ whole genome shotgun (WGS) entry which is preliminary data.</text>
</comment>
<reference evidence="2" key="2">
    <citation type="submission" date="2022-12" db="EMBL/GenBank/DDBJ databases">
        <authorList>
            <person name="Dechsakulwatana C."/>
            <person name="Rungsihiranrut A."/>
            <person name="Muangchinda C."/>
            <person name="Ningthoujam R."/>
            <person name="Klankeo P."/>
            <person name="Pinyakong O."/>
        </authorList>
    </citation>
    <scope>NUCLEOTIDE SEQUENCE</scope>
    <source>
        <strain evidence="2">TL01-2</strain>
    </source>
</reference>
<reference evidence="2" key="1">
    <citation type="journal article" date="2022" name="J Environ Chem Eng">
        <title>Biodegradation of petroleum oil using a constructed nonpathogenic and heavy metal-tolerant bacterial consortium isolated from marine sponges.</title>
        <authorList>
            <person name="Dechsakulwatana C."/>
            <person name="Rungsihiranrut A."/>
            <person name="Muangchinda C."/>
            <person name="Ningthoujam R."/>
            <person name="Klankeo P."/>
            <person name="Pinyakong O."/>
        </authorList>
    </citation>
    <scope>NUCLEOTIDE SEQUENCE</scope>
    <source>
        <strain evidence="2">TL01-2</strain>
    </source>
</reference>